<organism evidence="3 4">
    <name type="scientific">Nonomuraea antimicrobica</name>
    <dbReference type="NCBI Taxonomy" id="561173"/>
    <lineage>
        <taxon>Bacteria</taxon>
        <taxon>Bacillati</taxon>
        <taxon>Actinomycetota</taxon>
        <taxon>Actinomycetes</taxon>
        <taxon>Streptosporangiales</taxon>
        <taxon>Streptosporangiaceae</taxon>
        <taxon>Nonomuraea</taxon>
    </lineage>
</organism>
<feature type="transmembrane region" description="Helical" evidence="1">
    <location>
        <begin position="51"/>
        <end position="69"/>
    </location>
</feature>
<keyword evidence="1" id="KW-0812">Transmembrane</keyword>
<evidence type="ECO:0000313" key="3">
    <source>
        <dbReference type="EMBL" id="GAA3660529.1"/>
    </source>
</evidence>
<feature type="transmembrane region" description="Helical" evidence="1">
    <location>
        <begin position="233"/>
        <end position="250"/>
    </location>
</feature>
<gene>
    <name evidence="3" type="ORF">GCM10022224_024890</name>
</gene>
<evidence type="ECO:0000313" key="4">
    <source>
        <dbReference type="Proteomes" id="UP001500902"/>
    </source>
</evidence>
<keyword evidence="1" id="KW-1133">Transmembrane helix</keyword>
<dbReference type="InterPro" id="IPR002656">
    <property type="entry name" value="Acyl_transf_3_dom"/>
</dbReference>
<dbReference type="Pfam" id="PF01757">
    <property type="entry name" value="Acyl_transf_3"/>
    <property type="match status" value="1"/>
</dbReference>
<keyword evidence="4" id="KW-1185">Reference proteome</keyword>
<keyword evidence="3" id="KW-0012">Acyltransferase</keyword>
<protein>
    <submittedName>
        <fullName evidence="3">Acyltransferase</fullName>
    </submittedName>
</protein>
<evidence type="ECO:0000259" key="2">
    <source>
        <dbReference type="Pfam" id="PF01757"/>
    </source>
</evidence>
<keyword evidence="1" id="KW-0472">Membrane</keyword>
<comment type="caution">
    <text evidence="3">The sequence shown here is derived from an EMBL/GenBank/DDBJ whole genome shotgun (WGS) entry which is preliminary data.</text>
</comment>
<feature type="transmembrane region" description="Helical" evidence="1">
    <location>
        <begin position="167"/>
        <end position="186"/>
    </location>
</feature>
<feature type="transmembrane region" description="Helical" evidence="1">
    <location>
        <begin position="311"/>
        <end position="328"/>
    </location>
</feature>
<evidence type="ECO:0000256" key="1">
    <source>
        <dbReference type="SAM" id="Phobius"/>
    </source>
</evidence>
<proteinExistence type="predicted"/>
<feature type="transmembrane region" description="Helical" evidence="1">
    <location>
        <begin position="141"/>
        <end position="161"/>
    </location>
</feature>
<dbReference type="EMBL" id="BAAAZP010000044">
    <property type="protein sequence ID" value="GAA3660529.1"/>
    <property type="molecule type" value="Genomic_DNA"/>
</dbReference>
<feature type="domain" description="Acyltransferase 3" evidence="2">
    <location>
        <begin position="47"/>
        <end position="328"/>
    </location>
</feature>
<dbReference type="Proteomes" id="UP001500902">
    <property type="component" value="Unassembled WGS sequence"/>
</dbReference>
<dbReference type="GO" id="GO:0016746">
    <property type="term" value="F:acyltransferase activity"/>
    <property type="evidence" value="ECO:0007669"/>
    <property type="project" value="UniProtKB-KW"/>
</dbReference>
<keyword evidence="3" id="KW-0808">Transferase</keyword>
<feature type="transmembrane region" description="Helical" evidence="1">
    <location>
        <begin position="193"/>
        <end position="213"/>
    </location>
</feature>
<feature type="transmembrane region" description="Helical" evidence="1">
    <location>
        <begin position="112"/>
        <end position="132"/>
    </location>
</feature>
<accession>A0ABP7BIN4</accession>
<name>A0ABP7BIN4_9ACTN</name>
<feature type="transmembrane region" description="Helical" evidence="1">
    <location>
        <begin position="81"/>
        <end position="106"/>
    </location>
</feature>
<reference evidence="4" key="1">
    <citation type="journal article" date="2019" name="Int. J. Syst. Evol. Microbiol.">
        <title>The Global Catalogue of Microorganisms (GCM) 10K type strain sequencing project: providing services to taxonomists for standard genome sequencing and annotation.</title>
        <authorList>
            <consortium name="The Broad Institute Genomics Platform"/>
            <consortium name="The Broad Institute Genome Sequencing Center for Infectious Disease"/>
            <person name="Wu L."/>
            <person name="Ma J."/>
        </authorList>
    </citation>
    <scope>NUCLEOTIDE SEQUENCE [LARGE SCALE GENOMIC DNA]</scope>
    <source>
        <strain evidence="4">JCM 16904</strain>
    </source>
</reference>
<sequence>MRRERRIDVLLAASVAVGILGQWLVTSYVVADGLRVAGLLVALPEWAPATWLLQTVPVFFLAGGYARGGERAPNPPRLRPVLVFLLAWGAALAVLSVNGFSLAAIGEIVGPVLAPLEFLAPYLLLTAIAPWLRRAVARHGWVAALVPAVCVALVDVVRFTWPTLGWLGHLNTIAVWAVPFLLGLAWRQGRVSGAWLLGGGGLLAAALIVLGGYPVAMLEVPGAPVSNVAPPSAALLAFACAQCGLAVLAGDRLGRRAAAPRIATVISDAACPLYLWHQTAPALISLATVRLGPVAGLTSPPTDASWLLPRLAWLPLFAATLVGLLALARPRRGRPRDRGKGDCRAVATCDAVEE</sequence>